<dbReference type="STRING" id="123899.SAMEA3906487_03910"/>
<proteinExistence type="predicted"/>
<evidence type="ECO:0000313" key="2">
    <source>
        <dbReference type="Proteomes" id="UP000076825"/>
    </source>
</evidence>
<dbReference type="EMBL" id="LT546645">
    <property type="protein sequence ID" value="SAI73937.1"/>
    <property type="molecule type" value="Genomic_DNA"/>
</dbReference>
<dbReference type="PATRIC" id="fig|123899.6.peg.3908"/>
<dbReference type="OrthoDB" id="9156509at2"/>
<gene>
    <name evidence="1" type="ORF">SAMEA3906487_03910</name>
</gene>
<sequence>MIDTYQAVYDAVRSRIQGGDLSEAVRSAVSQEASGLSYAIESVRFEFAAAADAQRVAAHEAVRPSVLFRPSLSIDGDQWCALYGPDIQVGVAGFGDTPASAMTAFDAEWIRPAARGAQ</sequence>
<dbReference type="RefSeq" id="WP_063492440.1">
    <property type="nucleotide sequence ID" value="NZ_CP016340.1"/>
</dbReference>
<dbReference type="AlphaFoldDB" id="A0A157RKB8"/>
<dbReference type="KEGG" id="btrm:SAMEA390648703910"/>
<protein>
    <submittedName>
        <fullName evidence="1">Uncharacterized protein</fullName>
    </submittedName>
</protein>
<dbReference type="Proteomes" id="UP000076825">
    <property type="component" value="Chromosome 1"/>
</dbReference>
<dbReference type="GeneID" id="56588868"/>
<reference evidence="1 2" key="1">
    <citation type="submission" date="2016-04" db="EMBL/GenBank/DDBJ databases">
        <authorList>
            <consortium name="Pathogen Informatics"/>
        </authorList>
    </citation>
    <scope>NUCLEOTIDE SEQUENCE [LARGE SCALE GENOMIC DNA]</scope>
    <source>
        <strain evidence="1 2">H044680328</strain>
    </source>
</reference>
<evidence type="ECO:0000313" key="1">
    <source>
        <dbReference type="EMBL" id="SAI73937.1"/>
    </source>
</evidence>
<name>A0A157RKB8_9BORD</name>
<keyword evidence="2" id="KW-1185">Reference proteome</keyword>
<organism evidence="1 2">
    <name type="scientific">Bordetella trematum</name>
    <dbReference type="NCBI Taxonomy" id="123899"/>
    <lineage>
        <taxon>Bacteria</taxon>
        <taxon>Pseudomonadati</taxon>
        <taxon>Pseudomonadota</taxon>
        <taxon>Betaproteobacteria</taxon>
        <taxon>Burkholderiales</taxon>
        <taxon>Alcaligenaceae</taxon>
        <taxon>Bordetella</taxon>
    </lineage>
</organism>
<accession>A0A157RKB8</accession>